<keyword evidence="4" id="KW-0732">Signal</keyword>
<dbReference type="OrthoDB" id="4447445at2"/>
<dbReference type="Pfam" id="PF08386">
    <property type="entry name" value="Abhydrolase_4"/>
    <property type="match status" value="1"/>
</dbReference>
<dbReference type="Gene3D" id="3.40.50.1820">
    <property type="entry name" value="alpha/beta hydrolase"/>
    <property type="match status" value="1"/>
</dbReference>
<feature type="chain" id="PRO_5023877115" evidence="4">
    <location>
        <begin position="33"/>
        <end position="535"/>
    </location>
</feature>
<dbReference type="InterPro" id="IPR029058">
    <property type="entry name" value="AB_hydrolase_fold"/>
</dbReference>
<dbReference type="GO" id="GO:0016787">
    <property type="term" value="F:hydrolase activity"/>
    <property type="evidence" value="ECO:0007669"/>
    <property type="project" value="UniProtKB-KW"/>
</dbReference>
<dbReference type="Proteomes" id="UP000325598">
    <property type="component" value="Unassembled WGS sequence"/>
</dbReference>
<dbReference type="SUPFAM" id="SSF53474">
    <property type="entry name" value="alpha/beta-Hydrolases"/>
    <property type="match status" value="1"/>
</dbReference>
<evidence type="ECO:0000313" key="6">
    <source>
        <dbReference type="EMBL" id="GES32104.1"/>
    </source>
</evidence>
<comment type="caution">
    <text evidence="6">The sequence shown here is derived from an EMBL/GenBank/DDBJ whole genome shotgun (WGS) entry which is preliminary data.</text>
</comment>
<dbReference type="PANTHER" id="PTHR43248:SF25">
    <property type="entry name" value="AB HYDROLASE-1 DOMAIN-CONTAINING PROTEIN-RELATED"/>
    <property type="match status" value="1"/>
</dbReference>
<dbReference type="InterPro" id="IPR013595">
    <property type="entry name" value="Pept_S33_TAP-like_C"/>
</dbReference>
<evidence type="ECO:0000313" key="7">
    <source>
        <dbReference type="Proteomes" id="UP000325598"/>
    </source>
</evidence>
<evidence type="ECO:0000256" key="4">
    <source>
        <dbReference type="SAM" id="SignalP"/>
    </source>
</evidence>
<name>A0A5J4LHY9_9ACTN</name>
<evidence type="ECO:0000256" key="3">
    <source>
        <dbReference type="SAM" id="MobiDB-lite"/>
    </source>
</evidence>
<organism evidence="6 7">
    <name type="scientific">Streptomyces angustmyceticus</name>
    <dbReference type="NCBI Taxonomy" id="285578"/>
    <lineage>
        <taxon>Bacteria</taxon>
        <taxon>Bacillati</taxon>
        <taxon>Actinomycetota</taxon>
        <taxon>Actinomycetes</taxon>
        <taxon>Kitasatosporales</taxon>
        <taxon>Streptomycetaceae</taxon>
        <taxon>Streptomyces</taxon>
    </lineage>
</organism>
<accession>A0A5J4LHY9</accession>
<dbReference type="EMBL" id="BLAG01000012">
    <property type="protein sequence ID" value="GES32104.1"/>
    <property type="molecule type" value="Genomic_DNA"/>
</dbReference>
<dbReference type="GeneID" id="96751323"/>
<comment type="similarity">
    <text evidence="1">Belongs to the peptidase S33 family.</text>
</comment>
<protein>
    <submittedName>
        <fullName evidence="6">Alpha/beta hydrolase</fullName>
    </submittedName>
</protein>
<reference evidence="6 7" key="1">
    <citation type="submission" date="2019-10" db="EMBL/GenBank/DDBJ databases">
        <title>Whole genome shotgun sequence of Streptomyces angustmyceticus NBRC 3934.</title>
        <authorList>
            <person name="Hosoyama A."/>
            <person name="Ichikawa N."/>
            <person name="Kimura A."/>
            <person name="Kitahashi Y."/>
            <person name="Komaki H."/>
            <person name="Uohara A."/>
        </authorList>
    </citation>
    <scope>NUCLEOTIDE SEQUENCE [LARGE SCALE GENOMIC DNA]</scope>
    <source>
        <strain evidence="6 7">NBRC 3934</strain>
    </source>
</reference>
<keyword evidence="7" id="KW-1185">Reference proteome</keyword>
<gene>
    <name evidence="6" type="ORF">San01_45910</name>
</gene>
<sequence>MTTLSPALRRASAAGLALAAACLTASPTPATATARPTAGHERAAATAGHAQGAGLDRYYRQRPVWGSCVQGPGDRTGHDLAKAGVRCADVTVPLDYADPRGRTITVAVSRLKATDTRHRIGSILLNNGGPGGPALESPPDIRTAMKEAGPRYDIIGFDPRFVGRSTPLDCHWPVGTSVLAAGLGRDSFERQVALQKGLADKCRATNAPVLPYISTRNTARDMDVIRGVLGERKISYLGYSYGTYLGTVYTQMFPGRFDRTVLDGALAPDDYNPRLLRGAEPENERALSAWAAWAARRDGTYGLGRSRAAVLATVHRIVVASGRGPLTVGTAPHAFRLDDTQVPSLLVAGIADDTARQRNTLAEQLSVLARAAAGRPTRLSPEFTVVLRGMLTGDDAKSPAAQSAIICGDKPAPRDPERYWRDIERHRARHPLFGPLTRNIGPCAFWDRPREAPTTVHRDAPALIVAATGDPRATYRSSRALHALLPSSKLVTLKGAHRHGLYGEYGNACVDGEVNRYLATGKLPENDRTCVKRAD</sequence>
<dbReference type="InterPro" id="IPR051601">
    <property type="entry name" value="Serine_prot/Carboxylest_S33"/>
</dbReference>
<dbReference type="AlphaFoldDB" id="A0A5J4LHY9"/>
<evidence type="ECO:0000256" key="1">
    <source>
        <dbReference type="ARBA" id="ARBA00010088"/>
    </source>
</evidence>
<proteinExistence type="inferred from homology"/>
<keyword evidence="2 6" id="KW-0378">Hydrolase</keyword>
<feature type="signal peptide" evidence="4">
    <location>
        <begin position="1"/>
        <end position="32"/>
    </location>
</feature>
<dbReference type="RefSeq" id="WP_086716283.1">
    <property type="nucleotide sequence ID" value="NZ_BLAG01000012.1"/>
</dbReference>
<evidence type="ECO:0000256" key="2">
    <source>
        <dbReference type="ARBA" id="ARBA00022801"/>
    </source>
</evidence>
<feature type="domain" description="Peptidase S33 tripeptidyl aminopeptidase-like C-terminal" evidence="5">
    <location>
        <begin position="440"/>
        <end position="530"/>
    </location>
</feature>
<dbReference type="PANTHER" id="PTHR43248">
    <property type="entry name" value="2-SUCCINYL-6-HYDROXY-2,4-CYCLOHEXADIENE-1-CARBOXYLATE SYNTHASE"/>
    <property type="match status" value="1"/>
</dbReference>
<feature type="region of interest" description="Disordered" evidence="3">
    <location>
        <begin position="29"/>
        <end position="50"/>
    </location>
</feature>
<evidence type="ECO:0000259" key="5">
    <source>
        <dbReference type="Pfam" id="PF08386"/>
    </source>
</evidence>